<dbReference type="STRING" id="34720.A0A195F7L9"/>
<dbReference type="PANTHER" id="PTHR48051">
    <property type="match status" value="1"/>
</dbReference>
<dbReference type="InterPro" id="IPR001611">
    <property type="entry name" value="Leu-rich_rpt"/>
</dbReference>
<proteinExistence type="predicted"/>
<organism evidence="3 4">
    <name type="scientific">Trachymyrmex septentrionalis</name>
    <dbReference type="NCBI Taxonomy" id="34720"/>
    <lineage>
        <taxon>Eukaryota</taxon>
        <taxon>Metazoa</taxon>
        <taxon>Ecdysozoa</taxon>
        <taxon>Arthropoda</taxon>
        <taxon>Hexapoda</taxon>
        <taxon>Insecta</taxon>
        <taxon>Pterygota</taxon>
        <taxon>Neoptera</taxon>
        <taxon>Endopterygota</taxon>
        <taxon>Hymenoptera</taxon>
        <taxon>Apocrita</taxon>
        <taxon>Aculeata</taxon>
        <taxon>Formicoidea</taxon>
        <taxon>Formicidae</taxon>
        <taxon>Myrmicinae</taxon>
        <taxon>Trachymyrmex</taxon>
    </lineage>
</organism>
<dbReference type="PROSITE" id="PS51450">
    <property type="entry name" value="LRR"/>
    <property type="match status" value="1"/>
</dbReference>
<sequence length="224" mass="26622">MKYKRKTSATFEDTIIKKKCRILENGIEIFIPLLKFDEPLFKTFNNNIWWLNLTDVNISNNNIDLLPRKLGALHCLRRLDVSHNCLKWRDGWSWLKEARIKRTLRFLDMSNNSLFELSEFIWNLTALEELNISHNFLGHLPQGIKKRPVQNLRTLDLSHNLLKYLPIEINRLKLQTINISMNPFFVRDEENWQGAVMFSSLSQLAAKILRLYCRYVFFSTCYVL</sequence>
<dbReference type="Gene3D" id="3.80.10.10">
    <property type="entry name" value="Ribonuclease Inhibitor"/>
    <property type="match status" value="1"/>
</dbReference>
<evidence type="ECO:0000256" key="2">
    <source>
        <dbReference type="ARBA" id="ARBA00022737"/>
    </source>
</evidence>
<dbReference type="Proteomes" id="UP000078541">
    <property type="component" value="Unassembled WGS sequence"/>
</dbReference>
<dbReference type="InterPro" id="IPR032675">
    <property type="entry name" value="LRR_dom_sf"/>
</dbReference>
<keyword evidence="2" id="KW-0677">Repeat</keyword>
<dbReference type="Pfam" id="PF00560">
    <property type="entry name" value="LRR_1"/>
    <property type="match status" value="1"/>
</dbReference>
<dbReference type="PRINTS" id="PR00019">
    <property type="entry name" value="LEURICHRPT"/>
</dbReference>
<dbReference type="SMART" id="SM00369">
    <property type="entry name" value="LRR_TYP"/>
    <property type="match status" value="3"/>
</dbReference>
<reference evidence="3 4" key="1">
    <citation type="submission" date="2016-03" db="EMBL/GenBank/DDBJ databases">
        <title>Trachymyrmex septentrionalis WGS genome.</title>
        <authorList>
            <person name="Nygaard S."/>
            <person name="Hu H."/>
            <person name="Boomsma J."/>
            <person name="Zhang G."/>
        </authorList>
    </citation>
    <scope>NUCLEOTIDE SEQUENCE [LARGE SCALE GENOMIC DNA]</scope>
    <source>
        <strain evidence="3">Tsep2-gDNA-1</strain>
        <tissue evidence="3">Whole body</tissue>
    </source>
</reference>
<dbReference type="PANTHER" id="PTHR48051:SF1">
    <property type="entry name" value="RAS SUPPRESSOR PROTEIN 1"/>
    <property type="match status" value="1"/>
</dbReference>
<keyword evidence="1" id="KW-0433">Leucine-rich repeat</keyword>
<evidence type="ECO:0000256" key="1">
    <source>
        <dbReference type="ARBA" id="ARBA00022614"/>
    </source>
</evidence>
<dbReference type="GO" id="GO:0005737">
    <property type="term" value="C:cytoplasm"/>
    <property type="evidence" value="ECO:0007669"/>
    <property type="project" value="TreeGrafter"/>
</dbReference>
<dbReference type="AlphaFoldDB" id="A0A195F7L9"/>
<keyword evidence="4" id="KW-1185">Reference proteome</keyword>
<dbReference type="SUPFAM" id="SSF52075">
    <property type="entry name" value="Outer arm dynein light chain 1"/>
    <property type="match status" value="1"/>
</dbReference>
<dbReference type="EMBL" id="KQ981763">
    <property type="protein sequence ID" value="KYN36059.1"/>
    <property type="molecule type" value="Genomic_DNA"/>
</dbReference>
<evidence type="ECO:0000313" key="4">
    <source>
        <dbReference type="Proteomes" id="UP000078541"/>
    </source>
</evidence>
<protein>
    <recommendedName>
        <fullName evidence="5">Leucine-rich repeat-containing protein 40</fullName>
    </recommendedName>
</protein>
<evidence type="ECO:0008006" key="5">
    <source>
        <dbReference type="Google" id="ProtNLM"/>
    </source>
</evidence>
<accession>A0A195F7L9</accession>
<evidence type="ECO:0000313" key="3">
    <source>
        <dbReference type="EMBL" id="KYN36059.1"/>
    </source>
</evidence>
<dbReference type="InterPro" id="IPR050216">
    <property type="entry name" value="LRR_domain-containing"/>
</dbReference>
<dbReference type="InterPro" id="IPR003591">
    <property type="entry name" value="Leu-rich_rpt_typical-subtyp"/>
</dbReference>
<name>A0A195F7L9_9HYME</name>
<dbReference type="Pfam" id="PF13855">
    <property type="entry name" value="LRR_8"/>
    <property type="match status" value="1"/>
</dbReference>
<gene>
    <name evidence="3" type="ORF">ALC56_09596</name>
</gene>